<dbReference type="InterPro" id="IPR055357">
    <property type="entry name" value="LRR_At1g61320_AtMIF1"/>
</dbReference>
<feature type="compositionally biased region" description="Polar residues" evidence="6">
    <location>
        <begin position="1654"/>
        <end position="1676"/>
    </location>
</feature>
<evidence type="ECO:0000313" key="8">
    <source>
        <dbReference type="EMBL" id="KAG6581862.1"/>
    </source>
</evidence>
<dbReference type="InterPro" id="IPR000313">
    <property type="entry name" value="PWWP_dom"/>
</dbReference>
<feature type="compositionally biased region" description="Basic and acidic residues" evidence="6">
    <location>
        <begin position="1545"/>
        <end position="1556"/>
    </location>
</feature>
<dbReference type="InterPro" id="IPR057456">
    <property type="entry name" value="Znf_C17orf113"/>
</dbReference>
<feature type="region of interest" description="Disordered" evidence="6">
    <location>
        <begin position="1823"/>
        <end position="1878"/>
    </location>
</feature>
<dbReference type="FunFam" id="1.10.285.10:FF:000007">
    <property type="entry name" value="NADP-specific glutamate dehydrogenase"/>
    <property type="match status" value="1"/>
</dbReference>
<protein>
    <recommendedName>
        <fullName evidence="7">PWWP domain-containing protein</fullName>
    </recommendedName>
</protein>
<dbReference type="GO" id="GO:1990904">
    <property type="term" value="C:ribonucleoprotein complex"/>
    <property type="evidence" value="ECO:0007669"/>
    <property type="project" value="UniProtKB-KW"/>
</dbReference>
<evidence type="ECO:0000256" key="1">
    <source>
        <dbReference type="ARBA" id="ARBA00006382"/>
    </source>
</evidence>
<dbReference type="Proteomes" id="UP000685013">
    <property type="component" value="Chromosome 14"/>
</dbReference>
<gene>
    <name evidence="8" type="ORF">SDJN03_21864</name>
</gene>
<feature type="region of interest" description="Disordered" evidence="6">
    <location>
        <begin position="597"/>
        <end position="630"/>
    </location>
</feature>
<evidence type="ECO:0000259" key="7">
    <source>
        <dbReference type="PROSITE" id="PS50812"/>
    </source>
</evidence>
<feature type="region of interest" description="Disordered" evidence="6">
    <location>
        <begin position="1382"/>
        <end position="1430"/>
    </location>
</feature>
<keyword evidence="5" id="KW-0687">Ribonucleoprotein</keyword>
<dbReference type="Pfam" id="PF00855">
    <property type="entry name" value="PWWP"/>
    <property type="match status" value="1"/>
</dbReference>
<comment type="similarity">
    <text evidence="1">Belongs to the Glu/Leu/Phe/Val dehydrogenases family.</text>
</comment>
<dbReference type="InterPro" id="IPR001810">
    <property type="entry name" value="F-box_dom"/>
</dbReference>
<feature type="compositionally biased region" description="Low complexity" evidence="6">
    <location>
        <begin position="1557"/>
        <end position="1569"/>
    </location>
</feature>
<organism evidence="8 9">
    <name type="scientific">Cucurbita argyrosperma subsp. sororia</name>
    <dbReference type="NCBI Taxonomy" id="37648"/>
    <lineage>
        <taxon>Eukaryota</taxon>
        <taxon>Viridiplantae</taxon>
        <taxon>Streptophyta</taxon>
        <taxon>Embryophyta</taxon>
        <taxon>Tracheophyta</taxon>
        <taxon>Spermatophyta</taxon>
        <taxon>Magnoliopsida</taxon>
        <taxon>eudicotyledons</taxon>
        <taxon>Gunneridae</taxon>
        <taxon>Pentapetalae</taxon>
        <taxon>rosids</taxon>
        <taxon>fabids</taxon>
        <taxon>Cucurbitales</taxon>
        <taxon>Cucurbitaceae</taxon>
        <taxon>Cucurbiteae</taxon>
        <taxon>Cucurbita</taxon>
    </lineage>
</organism>
<reference evidence="8 9" key="1">
    <citation type="journal article" date="2021" name="Hortic Res">
        <title>The domestication of Cucurbita argyrosperma as revealed by the genome of its wild relative.</title>
        <authorList>
            <person name="Barrera-Redondo J."/>
            <person name="Sanchez-de la Vega G."/>
            <person name="Aguirre-Liguori J.A."/>
            <person name="Castellanos-Morales G."/>
            <person name="Gutierrez-Guerrero Y.T."/>
            <person name="Aguirre-Dugua X."/>
            <person name="Aguirre-Planter E."/>
            <person name="Tenaillon M.I."/>
            <person name="Lira-Saade R."/>
            <person name="Eguiarte L.E."/>
        </authorList>
    </citation>
    <scope>NUCLEOTIDE SEQUENCE [LARGE SCALE GENOMIC DNA]</scope>
    <source>
        <strain evidence="8">JBR-2021</strain>
    </source>
</reference>
<dbReference type="PANTHER" id="PTHR43571">
    <property type="entry name" value="NADP-SPECIFIC GLUTAMATE DEHYDROGENASE 1-RELATED"/>
    <property type="match status" value="1"/>
</dbReference>
<name>A0AAV6MIQ4_9ROSI</name>
<feature type="region of interest" description="Disordered" evidence="6">
    <location>
        <begin position="1611"/>
        <end position="1741"/>
    </location>
</feature>
<dbReference type="FunFam" id="3.40.50.10860:FF:000002">
    <property type="entry name" value="Glutamate dehydrogenase"/>
    <property type="match status" value="1"/>
</dbReference>
<keyword evidence="4" id="KW-0560">Oxidoreductase</keyword>
<dbReference type="GO" id="GO:0006537">
    <property type="term" value="P:glutamate biosynthetic process"/>
    <property type="evidence" value="ECO:0007669"/>
    <property type="project" value="TreeGrafter"/>
</dbReference>
<keyword evidence="9" id="KW-1185">Reference proteome</keyword>
<dbReference type="CDD" id="cd05162">
    <property type="entry name" value="PWWP"/>
    <property type="match status" value="1"/>
</dbReference>
<proteinExistence type="inferred from homology"/>
<dbReference type="Pfam" id="PF02812">
    <property type="entry name" value="ELFV_dehydrog_N"/>
    <property type="match status" value="1"/>
</dbReference>
<dbReference type="PROSITE" id="PS50812">
    <property type="entry name" value="PWWP"/>
    <property type="match status" value="1"/>
</dbReference>
<dbReference type="NCBIfam" id="NF006929">
    <property type="entry name" value="PRK09414.1"/>
    <property type="match status" value="1"/>
</dbReference>
<dbReference type="CDD" id="cd22160">
    <property type="entry name" value="F-box_AtFBL13-like"/>
    <property type="match status" value="1"/>
</dbReference>
<dbReference type="Pfam" id="PF00208">
    <property type="entry name" value="ELFV_dehydrog"/>
    <property type="match status" value="1"/>
</dbReference>
<comment type="similarity">
    <text evidence="2">Belongs to the eukaryotic ribosomal protein eL28 family.</text>
</comment>
<evidence type="ECO:0000256" key="3">
    <source>
        <dbReference type="ARBA" id="ARBA00022980"/>
    </source>
</evidence>
<dbReference type="Pfam" id="PF00646">
    <property type="entry name" value="F-box"/>
    <property type="match status" value="1"/>
</dbReference>
<dbReference type="EMBL" id="JAGKQH010000014">
    <property type="protein sequence ID" value="KAG6581862.1"/>
    <property type="molecule type" value="Genomic_DNA"/>
</dbReference>
<accession>A0AAV6MIQ4</accession>
<feature type="compositionally biased region" description="Basic residues" evidence="6">
    <location>
        <begin position="1502"/>
        <end position="1511"/>
    </location>
</feature>
<feature type="region of interest" description="Disordered" evidence="6">
    <location>
        <begin position="1537"/>
        <end position="1572"/>
    </location>
</feature>
<feature type="compositionally biased region" description="Polar residues" evidence="6">
    <location>
        <begin position="1390"/>
        <end position="1415"/>
    </location>
</feature>
<dbReference type="SMART" id="SM00839">
    <property type="entry name" value="ELFV_dehydrog"/>
    <property type="match status" value="1"/>
</dbReference>
<keyword evidence="3" id="KW-0689">Ribosomal protein</keyword>
<dbReference type="Pfam" id="PF01778">
    <property type="entry name" value="Ribosomal_L28e"/>
    <property type="match status" value="1"/>
</dbReference>
<evidence type="ECO:0000256" key="5">
    <source>
        <dbReference type="ARBA" id="ARBA00023274"/>
    </source>
</evidence>
<feature type="domain" description="PWWP" evidence="7">
    <location>
        <begin position="1239"/>
        <end position="1294"/>
    </location>
</feature>
<feature type="non-terminal residue" evidence="8">
    <location>
        <position position="1"/>
    </location>
</feature>
<dbReference type="InterPro" id="IPR006097">
    <property type="entry name" value="Glu/Leu/Phe/Val/Trp_DH_dimer"/>
</dbReference>
<dbReference type="Pfam" id="PF25431">
    <property type="entry name" value="zf-C17orf113"/>
    <property type="match status" value="1"/>
</dbReference>
<evidence type="ECO:0000256" key="4">
    <source>
        <dbReference type="ARBA" id="ARBA00023002"/>
    </source>
</evidence>
<feature type="compositionally biased region" description="Basic and acidic residues" evidence="6">
    <location>
        <begin position="1823"/>
        <end position="1833"/>
    </location>
</feature>
<dbReference type="FunFam" id="1.10.285.10:FF:000006">
    <property type="entry name" value="NADP-specific glutamate dehydrogenase"/>
    <property type="match status" value="1"/>
</dbReference>
<feature type="compositionally biased region" description="Basic and acidic residues" evidence="6">
    <location>
        <begin position="621"/>
        <end position="630"/>
    </location>
</feature>
<dbReference type="GO" id="GO:0004354">
    <property type="term" value="F:glutamate dehydrogenase (NADP+) activity"/>
    <property type="evidence" value="ECO:0007669"/>
    <property type="project" value="TreeGrafter"/>
</dbReference>
<dbReference type="Pfam" id="PF23622">
    <property type="entry name" value="LRR_At1g61320_AtMIF1"/>
    <property type="match status" value="2"/>
</dbReference>
<dbReference type="InterPro" id="IPR050724">
    <property type="entry name" value="Glu_Leu_Phe_Val_DH"/>
</dbReference>
<feature type="region of interest" description="Disordered" evidence="6">
    <location>
        <begin position="1469"/>
        <end position="1515"/>
    </location>
</feature>
<comment type="caution">
    <text evidence="8">The sequence shown here is derived from an EMBL/GenBank/DDBJ whole genome shotgun (WGS) entry which is preliminary data.</text>
</comment>
<feature type="compositionally biased region" description="Low complexity" evidence="6">
    <location>
        <begin position="1834"/>
        <end position="1843"/>
    </location>
</feature>
<feature type="compositionally biased region" description="Basic residues" evidence="6">
    <location>
        <begin position="1685"/>
        <end position="1698"/>
    </location>
</feature>
<evidence type="ECO:0000256" key="6">
    <source>
        <dbReference type="SAM" id="MobiDB-lite"/>
    </source>
</evidence>
<feature type="compositionally biased region" description="Acidic residues" evidence="6">
    <location>
        <begin position="597"/>
        <end position="606"/>
    </location>
</feature>
<evidence type="ECO:0000256" key="2">
    <source>
        <dbReference type="ARBA" id="ARBA00007926"/>
    </source>
</evidence>
<dbReference type="GO" id="GO:0005840">
    <property type="term" value="C:ribosome"/>
    <property type="evidence" value="ECO:0007669"/>
    <property type="project" value="UniProtKB-KW"/>
</dbReference>
<dbReference type="PANTHER" id="PTHR43571:SF1">
    <property type="entry name" value="NADP-SPECIFIC GLUTAMATE DEHYDROGENASE 1-RELATED"/>
    <property type="match status" value="1"/>
</dbReference>
<sequence>MDDEQTKHDGLTLFSRVPFSRRKRKRNDIENIDGIKKKQNKGVKTVEQEIESVDMISELPESVIHHILSFIRSAKEAARMSILSKKWSDAWKSFSILTFDEQSFLKTEVDLGSDQRRQMFINSIDNSLLSHLTRNFGIYKLVFSVTPKLILYLNRWVGIAGANGLGELDIRVEKSPRHYIVPPFMNSIKTLTGLRLHGLKWSSFAALEFNNLRKLYLRRLYVDQQMIEKLASTSPLIMDLRIVECRGLKNLQISGFRKLERVDMYQCHGLRRVELQVTSLNTFWFCAKNSSRCKLNLESCTSLKRLTLENPSMTDTFLNKLLFNFPVLEKLILSRCNKLKHIEISNVKLRSLGLRSCNNLKIVDIGTVNPCSLDYKGHKMVFMLGQLCLKEANFSFGLNEKDGAADIPCRNLVIHSFLRYYCEGFTIIVWFHKNIIIHDESKDILLPPLPHLKLHVIKSSTDPKDLLDGLLTTWHPERIIVVSSPSSDVPKALHKIKGVGDPSCCGCNSSNRKCWCHFLEDAKIVNIAETEGISGQFYGLKLQNRLEQGIGSLGQGISAWVSTKILNKIFLGTGEIDMLDAQRHHLVVREIGEEIDLEIGPGDDDPSYASTPIIGGPAREPSSEDHDESKHVVLVSQLSNDDQDMSKTQPSKRKKKVVKRWREEWADTYKWAYVDVKDGTARIFCSVCKEYGRKHRRNPYGNEGSRNMQMSALEEHNNSLLHKEALRLQMASKDKIIVDKPIYVKAIMSKSAGSIIEAALKRDPHEVEFIQAVQETVHALERVIAKNSHYVNIMERLLEPERMVLFRVPWVDDRGETQVNRGFRVQFNQALGPCRGGLRFHPSMNLSITKFLGFEQTLKNALSPYKLGGAAGGSDFDPKGKSDNEIMRFCQSFINEIYRYLGPDKDLPSEEMGVGTREMGYLFGQYRRLAGHFEGSFTGPRIFWSGSSLRTEATGYGLVFFAQLILADMNKELKGLRCVVSGSGKIAMHVLEKLIAYGALPITVSDSKGYLVDEDGFDYMKISFLRDIKAQQRSLRDYSKTYARSKYYDEAKPWNERCDVAFPCAYHNEIDQADAINLINSGCRILIEGSNMPCTPEAVDVLRKANILIAPAMAAGAGGVVAGELELNHACNLMHWSPEDFESKLQEAMKQTYQRALKAAADFGYQKESPEALVHGAVISAFLTVAQAMTDQEVPSMASHVSYHHGLQDQIFFPVTHPSIQVWIIYAFVSENEAIDASVGSLVWVRRRNGSWWPGRILGLEELSETCLVCPKSGTPVKLLGREDASIDWYNLEKSKRVKAFRCGEYDEFIEKAKASVAIASKRAVKYARREDAILQALELESACFGKDPLAFSCRMDTSGERGISTRNTALMANSSEVDLTDDMSDSMPELSQSGISFEENLSSSMVRSGQSTRRTPNESEDDGTEGVKRMRGLEDFGVGVVSKRKVHTGGVVELVREDSDVNRNLNTPNCLAYEHPPDDSKINSSLFKRKRSEVSNVNEHSKRKNRRRPLTRVLESTSMLSVSVVCNELTNSCGSPIGGSSDGKLSELESNESKKSSSAATNNNSDSTVMSCENMTPTIALDTSHFNIEVKDNEVSSVSDRAENDISDQLCHVSSSGDGKNPADPTFSPRCAVGASGRRSSRSSQAELLCVSNELNNESGSTSSAVADPESNISKTIEKGSSKWQHKGKRNSRHTKKTPTNETEDKQNTSGAAKEHLDGFNVGSDQKLAEDGSNELDSTPRLLPFRLSHLTVHSKYQRSEFSFTELACNASLYDVEVMVKANYRPQHVPLVSLMSELNCKAIIGHPLTIEVLEDGHCDELSSRSELEPRSVESSRSVQSSSLKGKTSGKRHARAFQPRPSTGKALKTKNSGQLSKKTRKLSSLTVEKQFVDESKSKGAFIACIPLKGFGIKGTKLLTHYAPFLPIGASVRQNPKTDQAEKEMAAVSGQLVWEIVKRNNSFLVKEFGRGTAGVQFSKESNNLYNLNSYKHSGLANKKTVTIQPGGKDQSVLLATTKSKKQNKPSSLLHKSLLKKEFSKMAKAVTNQVADNYYRPDLKKAALARLSAVNRSLKVAKSGVKKRNRQALKSGGRK</sequence>
<dbReference type="GO" id="GO:0005829">
    <property type="term" value="C:cytosol"/>
    <property type="evidence" value="ECO:0007669"/>
    <property type="project" value="TreeGrafter"/>
</dbReference>
<feature type="compositionally biased region" description="Basic and acidic residues" evidence="6">
    <location>
        <begin position="1704"/>
        <end position="1719"/>
    </location>
</feature>
<dbReference type="FunFam" id="3.30.390.110:FF:000002">
    <property type="entry name" value="60S ribosomal protein L28"/>
    <property type="match status" value="1"/>
</dbReference>
<dbReference type="InterPro" id="IPR006096">
    <property type="entry name" value="Glu/Leu/Phe/Val/Trp_DH_C"/>
</dbReference>
<dbReference type="InterPro" id="IPR053781">
    <property type="entry name" value="F-box_AtFBL13-like"/>
</dbReference>
<feature type="compositionally biased region" description="Polar residues" evidence="6">
    <location>
        <begin position="1868"/>
        <end position="1878"/>
    </location>
</feature>
<evidence type="ECO:0000313" key="9">
    <source>
        <dbReference type="Proteomes" id="UP000685013"/>
    </source>
</evidence>
<dbReference type="FunFam" id="3.40.50.720:FF:000030">
    <property type="entry name" value="Glutamate dehydrogenase"/>
    <property type="match status" value="1"/>
</dbReference>
<dbReference type="InterPro" id="IPR029004">
    <property type="entry name" value="Ribosomal_eL28/Mak16"/>
</dbReference>